<comment type="similarity">
    <text evidence="1 7">Belongs to the GcvT family.</text>
</comment>
<dbReference type="Pfam" id="PF08669">
    <property type="entry name" value="GCV_T_C"/>
    <property type="match status" value="1"/>
</dbReference>
<evidence type="ECO:0000256" key="4">
    <source>
        <dbReference type="ARBA" id="ARBA00022679"/>
    </source>
</evidence>
<dbReference type="FunFam" id="2.40.30.110:FF:000003">
    <property type="entry name" value="Aminomethyltransferase"/>
    <property type="match status" value="1"/>
</dbReference>
<evidence type="ECO:0000256" key="5">
    <source>
        <dbReference type="ARBA" id="ARBA00031395"/>
    </source>
</evidence>
<organism evidence="11 12">
    <name type="scientific">Psychrobacillus soli</name>
    <dbReference type="NCBI Taxonomy" id="1543965"/>
    <lineage>
        <taxon>Bacteria</taxon>
        <taxon>Bacillati</taxon>
        <taxon>Bacillota</taxon>
        <taxon>Bacilli</taxon>
        <taxon>Bacillales</taxon>
        <taxon>Bacillaceae</taxon>
        <taxon>Psychrobacillus</taxon>
    </lineage>
</organism>
<dbReference type="PANTHER" id="PTHR43757:SF2">
    <property type="entry name" value="AMINOMETHYLTRANSFERASE, MITOCHONDRIAL"/>
    <property type="match status" value="1"/>
</dbReference>
<dbReference type="GO" id="GO:0005829">
    <property type="term" value="C:cytosol"/>
    <property type="evidence" value="ECO:0007669"/>
    <property type="project" value="TreeGrafter"/>
</dbReference>
<accession>A0A544TME0</accession>
<dbReference type="Proteomes" id="UP000318937">
    <property type="component" value="Unassembled WGS sequence"/>
</dbReference>
<evidence type="ECO:0000256" key="3">
    <source>
        <dbReference type="ARBA" id="ARBA00022576"/>
    </source>
</evidence>
<dbReference type="PANTHER" id="PTHR43757">
    <property type="entry name" value="AMINOMETHYLTRANSFERASE"/>
    <property type="match status" value="1"/>
</dbReference>
<evidence type="ECO:0000256" key="8">
    <source>
        <dbReference type="PIRSR" id="PIRSR006487-1"/>
    </source>
</evidence>
<evidence type="ECO:0000256" key="6">
    <source>
        <dbReference type="ARBA" id="ARBA00047665"/>
    </source>
</evidence>
<dbReference type="AlphaFoldDB" id="A0A544TME0"/>
<dbReference type="Gene3D" id="3.30.1360.120">
    <property type="entry name" value="Probable tRNA modification gtpase trme, domain 1"/>
    <property type="match status" value="1"/>
</dbReference>
<dbReference type="GO" id="GO:0005960">
    <property type="term" value="C:glycine cleavage complex"/>
    <property type="evidence" value="ECO:0007669"/>
    <property type="project" value="InterPro"/>
</dbReference>
<dbReference type="HAMAP" id="MF_00259">
    <property type="entry name" value="GcvT"/>
    <property type="match status" value="1"/>
</dbReference>
<feature type="domain" description="GCVT N-terminal" evidence="9">
    <location>
        <begin position="21"/>
        <end position="276"/>
    </location>
</feature>
<feature type="binding site" evidence="8">
    <location>
        <position position="209"/>
    </location>
    <ligand>
        <name>substrate</name>
    </ligand>
</feature>
<dbReference type="GO" id="GO:0004047">
    <property type="term" value="F:aminomethyltransferase activity"/>
    <property type="evidence" value="ECO:0007669"/>
    <property type="project" value="UniProtKB-UniRule"/>
</dbReference>
<dbReference type="SUPFAM" id="SSF101790">
    <property type="entry name" value="Aminomethyltransferase beta-barrel domain"/>
    <property type="match status" value="1"/>
</dbReference>
<dbReference type="InterPro" id="IPR022903">
    <property type="entry name" value="GcvT_bac"/>
</dbReference>
<comment type="subunit">
    <text evidence="7">The glycine cleavage system is composed of four proteins: P, T, L and H.</text>
</comment>
<dbReference type="GO" id="GO:0019464">
    <property type="term" value="P:glycine decarboxylation via glycine cleavage system"/>
    <property type="evidence" value="ECO:0007669"/>
    <property type="project" value="UniProtKB-UniRule"/>
</dbReference>
<evidence type="ECO:0000259" key="10">
    <source>
        <dbReference type="Pfam" id="PF08669"/>
    </source>
</evidence>
<keyword evidence="3 7" id="KW-0032">Aminotransferase</keyword>
<dbReference type="InterPro" id="IPR027266">
    <property type="entry name" value="TrmE/GcvT-like"/>
</dbReference>
<dbReference type="GO" id="GO:0032259">
    <property type="term" value="P:methylation"/>
    <property type="evidence" value="ECO:0007669"/>
    <property type="project" value="UniProtKB-KW"/>
</dbReference>
<dbReference type="PIRSF" id="PIRSF006487">
    <property type="entry name" value="GcvT"/>
    <property type="match status" value="1"/>
</dbReference>
<name>A0A544TME0_9BACI</name>
<sequence length="377" mass="41783">MCEIVKEEIFLSEQLKRTPLFDDYATYGGKTIDFGGWELPVQFSSIKEEHEAVRTKAGLFDVSHMGEIIVTGSASEAFLQKTMTNDVSKLVNGQAQYTAMCYTDGGIVDDLLVYKVEDNHYLLVVNAGNIEKDFDWMKQFVTDGVELVNKSDAYGLLALQGPLAQEILQKLTSKNLDEIGFFRFENNVEVAGKTVLISRTGYTGEDGFEIYAASNDVRDLWSHILEVGKEDGLLPCGLGARDTLRFEACLPLYGQELSKDISPLEAGLGFVVKLKKEQDFNGKTVLASQKENGVPRKSIGIEMIDKGIPRTGYPVYAGEKQIGFVTTGTQSPTLKKNIGLVLIDATFAEIGKELEVEIRNKRLKAVTVATPFYKREK</sequence>
<dbReference type="NCBIfam" id="NF001567">
    <property type="entry name" value="PRK00389.1"/>
    <property type="match status" value="1"/>
</dbReference>
<dbReference type="GO" id="GO:0008168">
    <property type="term" value="F:methyltransferase activity"/>
    <property type="evidence" value="ECO:0007669"/>
    <property type="project" value="UniProtKB-KW"/>
</dbReference>
<protein>
    <recommendedName>
        <fullName evidence="2 7">Aminomethyltransferase</fullName>
        <ecNumber evidence="2 7">2.1.2.10</ecNumber>
    </recommendedName>
    <alternativeName>
        <fullName evidence="5 7">Glycine cleavage system T protein</fullName>
    </alternativeName>
</protein>
<dbReference type="GO" id="GO:0008483">
    <property type="term" value="F:transaminase activity"/>
    <property type="evidence" value="ECO:0007669"/>
    <property type="project" value="UniProtKB-KW"/>
</dbReference>
<dbReference type="FunFam" id="3.30.70.1400:FF:000001">
    <property type="entry name" value="Aminomethyltransferase"/>
    <property type="match status" value="1"/>
</dbReference>
<evidence type="ECO:0000313" key="12">
    <source>
        <dbReference type="Proteomes" id="UP000318937"/>
    </source>
</evidence>
<dbReference type="RefSeq" id="WP_142605130.1">
    <property type="nucleotide sequence ID" value="NZ_VDGG01000002.1"/>
</dbReference>
<dbReference type="InterPro" id="IPR013977">
    <property type="entry name" value="GcvT_C"/>
</dbReference>
<dbReference type="OrthoDB" id="9774591at2"/>
<dbReference type="EC" id="2.1.2.10" evidence="2 7"/>
<gene>
    <name evidence="7 11" type="primary">gcvT</name>
    <name evidence="11" type="ORF">FG383_01805</name>
</gene>
<keyword evidence="4 7" id="KW-0808">Transferase</keyword>
<dbReference type="Gene3D" id="2.40.30.110">
    <property type="entry name" value="Aminomethyltransferase beta-barrel domains"/>
    <property type="match status" value="1"/>
</dbReference>
<evidence type="ECO:0000256" key="1">
    <source>
        <dbReference type="ARBA" id="ARBA00008609"/>
    </source>
</evidence>
<evidence type="ECO:0000313" key="11">
    <source>
        <dbReference type="EMBL" id="TQR18608.1"/>
    </source>
</evidence>
<evidence type="ECO:0000256" key="7">
    <source>
        <dbReference type="HAMAP-Rule" id="MF_00259"/>
    </source>
</evidence>
<dbReference type="InterPro" id="IPR029043">
    <property type="entry name" value="GcvT/YgfZ_C"/>
</dbReference>
<proteinExistence type="inferred from homology"/>
<dbReference type="Pfam" id="PF01571">
    <property type="entry name" value="GCV_T"/>
    <property type="match status" value="1"/>
</dbReference>
<feature type="domain" description="Aminomethyltransferase C-terminal" evidence="10">
    <location>
        <begin position="296"/>
        <end position="374"/>
    </location>
</feature>
<dbReference type="Gene3D" id="3.30.70.1400">
    <property type="entry name" value="Aminomethyltransferase beta-barrel domains"/>
    <property type="match status" value="1"/>
</dbReference>
<dbReference type="InterPro" id="IPR006223">
    <property type="entry name" value="GcvT"/>
</dbReference>
<comment type="function">
    <text evidence="7">The glycine cleavage system catalyzes the degradation of glycine.</text>
</comment>
<evidence type="ECO:0000256" key="2">
    <source>
        <dbReference type="ARBA" id="ARBA00012616"/>
    </source>
</evidence>
<evidence type="ECO:0000259" key="9">
    <source>
        <dbReference type="Pfam" id="PF01571"/>
    </source>
</evidence>
<dbReference type="FunFam" id="4.10.1250.10:FF:000001">
    <property type="entry name" value="Aminomethyltransferase"/>
    <property type="match status" value="1"/>
</dbReference>
<keyword evidence="11" id="KW-0489">Methyltransferase</keyword>
<keyword evidence="12" id="KW-1185">Reference proteome</keyword>
<dbReference type="InterPro" id="IPR006222">
    <property type="entry name" value="GCVT_N"/>
</dbReference>
<comment type="catalytic activity">
    <reaction evidence="6 7">
        <text>N(6)-[(R)-S(8)-aminomethyldihydrolipoyl]-L-lysyl-[protein] + (6S)-5,6,7,8-tetrahydrofolate = N(6)-[(R)-dihydrolipoyl]-L-lysyl-[protein] + (6R)-5,10-methylene-5,6,7,8-tetrahydrofolate + NH4(+)</text>
        <dbReference type="Rhea" id="RHEA:16945"/>
        <dbReference type="Rhea" id="RHEA-COMP:10475"/>
        <dbReference type="Rhea" id="RHEA-COMP:10492"/>
        <dbReference type="ChEBI" id="CHEBI:15636"/>
        <dbReference type="ChEBI" id="CHEBI:28938"/>
        <dbReference type="ChEBI" id="CHEBI:57453"/>
        <dbReference type="ChEBI" id="CHEBI:83100"/>
        <dbReference type="ChEBI" id="CHEBI:83143"/>
        <dbReference type="EC" id="2.1.2.10"/>
    </reaction>
</comment>
<dbReference type="Gene3D" id="4.10.1250.10">
    <property type="entry name" value="Aminomethyltransferase fragment"/>
    <property type="match status" value="1"/>
</dbReference>
<dbReference type="InterPro" id="IPR028896">
    <property type="entry name" value="GcvT/YgfZ/DmdA"/>
</dbReference>
<comment type="caution">
    <text evidence="11">The sequence shown here is derived from an EMBL/GenBank/DDBJ whole genome shotgun (WGS) entry which is preliminary data.</text>
</comment>
<reference evidence="11 12" key="1">
    <citation type="submission" date="2019-05" db="EMBL/GenBank/DDBJ databases">
        <title>Psychrobacillus vulpis sp. nov., a new species isolated from feces of a red fox that inhabits in The Tablas de Daimiel Natural Park, Albacete, Spain.</title>
        <authorList>
            <person name="Rodriguez M."/>
            <person name="Reina J.C."/>
            <person name="Bejar V."/>
            <person name="Llamas I."/>
        </authorList>
    </citation>
    <scope>NUCLEOTIDE SEQUENCE [LARGE SCALE GENOMIC DNA]</scope>
    <source>
        <strain evidence="11 12">NHI-2</strain>
    </source>
</reference>
<dbReference type="EMBL" id="VDGG01000002">
    <property type="protein sequence ID" value="TQR18608.1"/>
    <property type="molecule type" value="Genomic_DNA"/>
</dbReference>
<dbReference type="NCBIfam" id="TIGR00528">
    <property type="entry name" value="gcvT"/>
    <property type="match status" value="1"/>
</dbReference>
<dbReference type="SUPFAM" id="SSF103025">
    <property type="entry name" value="Folate-binding domain"/>
    <property type="match status" value="1"/>
</dbReference>